<dbReference type="RefSeq" id="WP_172150983.1">
    <property type="nucleotide sequence ID" value="NZ_BAABID010000006.1"/>
</dbReference>
<dbReference type="EMBL" id="BAABID010000006">
    <property type="protein sequence ID" value="GAA4723397.1"/>
    <property type="molecule type" value="Genomic_DNA"/>
</dbReference>
<feature type="region of interest" description="Disordered" evidence="1">
    <location>
        <begin position="1"/>
        <end position="56"/>
    </location>
</feature>
<sequence>MTDAPQDRPTPNDFARRLLKDSEHDEQQAATDEHERPDQAEHDHEQTEDDERFDAG</sequence>
<feature type="compositionally biased region" description="Basic and acidic residues" evidence="1">
    <location>
        <begin position="14"/>
        <end position="45"/>
    </location>
</feature>
<evidence type="ECO:0000313" key="3">
    <source>
        <dbReference type="Proteomes" id="UP001500956"/>
    </source>
</evidence>
<reference evidence="3" key="1">
    <citation type="journal article" date="2019" name="Int. J. Syst. Evol. Microbiol.">
        <title>The Global Catalogue of Microorganisms (GCM) 10K type strain sequencing project: providing services to taxonomists for standard genome sequencing and annotation.</title>
        <authorList>
            <consortium name="The Broad Institute Genomics Platform"/>
            <consortium name="The Broad Institute Genome Sequencing Center for Infectious Disease"/>
            <person name="Wu L."/>
            <person name="Ma J."/>
        </authorList>
    </citation>
    <scope>NUCLEOTIDE SEQUENCE [LARGE SCALE GENOMIC DNA]</scope>
    <source>
        <strain evidence="3">JCM 18063</strain>
    </source>
</reference>
<comment type="caution">
    <text evidence="2">The sequence shown here is derived from an EMBL/GenBank/DDBJ whole genome shotgun (WGS) entry which is preliminary data.</text>
</comment>
<organism evidence="2 3">
    <name type="scientific">Isoptericola chiayiensis</name>
    <dbReference type="NCBI Taxonomy" id="579446"/>
    <lineage>
        <taxon>Bacteria</taxon>
        <taxon>Bacillati</taxon>
        <taxon>Actinomycetota</taxon>
        <taxon>Actinomycetes</taxon>
        <taxon>Micrococcales</taxon>
        <taxon>Promicromonosporaceae</taxon>
        <taxon>Isoptericola</taxon>
    </lineage>
</organism>
<accession>A0ABP8Y811</accession>
<dbReference type="Proteomes" id="UP001500956">
    <property type="component" value="Unassembled WGS sequence"/>
</dbReference>
<evidence type="ECO:0000313" key="2">
    <source>
        <dbReference type="EMBL" id="GAA4723397.1"/>
    </source>
</evidence>
<keyword evidence="3" id="KW-1185">Reference proteome</keyword>
<protein>
    <submittedName>
        <fullName evidence="2">Uncharacterized protein</fullName>
    </submittedName>
</protein>
<feature type="compositionally biased region" description="Acidic residues" evidence="1">
    <location>
        <begin position="46"/>
        <end position="56"/>
    </location>
</feature>
<name>A0ABP8Y811_9MICO</name>
<evidence type="ECO:0000256" key="1">
    <source>
        <dbReference type="SAM" id="MobiDB-lite"/>
    </source>
</evidence>
<proteinExistence type="predicted"/>
<gene>
    <name evidence="2" type="ORF">GCM10023216_11230</name>
</gene>